<dbReference type="SUPFAM" id="SSF109604">
    <property type="entry name" value="HD-domain/PDEase-like"/>
    <property type="match status" value="1"/>
</dbReference>
<evidence type="ECO:0000256" key="2">
    <source>
        <dbReference type="ARBA" id="ARBA00009046"/>
    </source>
</evidence>
<feature type="domain" description="Helicase ATP-binding" evidence="6">
    <location>
        <begin position="281"/>
        <end position="466"/>
    </location>
</feature>
<evidence type="ECO:0000259" key="7">
    <source>
        <dbReference type="PROSITE" id="PS51643"/>
    </source>
</evidence>
<dbReference type="CDD" id="cd17930">
    <property type="entry name" value="DEXHc_cas3"/>
    <property type="match status" value="1"/>
</dbReference>
<evidence type="ECO:0000256" key="5">
    <source>
        <dbReference type="ARBA" id="ARBA00023118"/>
    </source>
</evidence>
<comment type="caution">
    <text evidence="8">The sequence shown here is derived from an EMBL/GenBank/DDBJ whole genome shotgun (WGS) entry which is preliminary data.</text>
</comment>
<dbReference type="InterPro" id="IPR006483">
    <property type="entry name" value="CRISPR-assoc_Cas3_HD"/>
</dbReference>
<comment type="similarity">
    <text evidence="2">In the central section; belongs to the CRISPR-associated helicase Cas3 family.</text>
</comment>
<dbReference type="STRING" id="626523.GCWU000342_00178"/>
<dbReference type="NCBIfam" id="TIGR01596">
    <property type="entry name" value="cas3_HD"/>
    <property type="match status" value="1"/>
</dbReference>
<feature type="domain" description="HD Cas3-type" evidence="7">
    <location>
        <begin position="17"/>
        <end position="226"/>
    </location>
</feature>
<name>C4G812_9FIRM</name>
<dbReference type="InterPro" id="IPR003607">
    <property type="entry name" value="HD/PDEase_dom"/>
</dbReference>
<dbReference type="Pfam" id="PF01966">
    <property type="entry name" value="HD"/>
    <property type="match status" value="1"/>
</dbReference>
<protein>
    <submittedName>
        <fullName evidence="8">CRISPR-associated endonuclease Cas3-HD</fullName>
        <ecNumber evidence="8">3.1.-.-</ecNumber>
    </submittedName>
</protein>
<evidence type="ECO:0000256" key="1">
    <source>
        <dbReference type="ARBA" id="ARBA00006847"/>
    </source>
</evidence>
<keyword evidence="8" id="KW-0255">Endonuclease</keyword>
<proteinExistence type="inferred from homology"/>
<keyword evidence="3" id="KW-0479">Metal-binding</keyword>
<comment type="similarity">
    <text evidence="1">In the N-terminal section; belongs to the CRISPR-associated nuclease Cas3-HD family.</text>
</comment>
<dbReference type="PROSITE" id="PS51192">
    <property type="entry name" value="HELICASE_ATP_BIND_1"/>
    <property type="match status" value="1"/>
</dbReference>
<dbReference type="InterPro" id="IPR006674">
    <property type="entry name" value="HD_domain"/>
</dbReference>
<dbReference type="eggNOG" id="COG1203">
    <property type="taxonomic scope" value="Bacteria"/>
</dbReference>
<keyword evidence="8" id="KW-0540">Nuclease</keyword>
<evidence type="ECO:0000256" key="4">
    <source>
        <dbReference type="ARBA" id="ARBA00022801"/>
    </source>
</evidence>
<dbReference type="InterPro" id="IPR027417">
    <property type="entry name" value="P-loop_NTPase"/>
</dbReference>
<sequence length="569" mass="64889">MWHDDGYPAHIRRRPDGTYDVQTVEQHCRSTAIYAEEYLKIVGLGKCAYLAGLLHDCGKFSPQFRSYIIAASNNENVRRGAVTHSSSGVRLLFEDLLAKRKRSLDNLVSEIIGYAIGAHHGQFDCIDEDGDSGFDNRIRGVGNFCDESSHYGEIRRNFFEKCVSADQLVACYDASYCEIERLLKEKIDRILEKDGLDILKKQSTLCFYFGALARLVQSAVIDGDRTDTAEFMNNVSYPHDLEDKEKVWSDQLFYAEKKIREFPNNSAINRSRQLISDTCRKAAENTPGLFELNIPTGAGKTLCSLRFALAHAKKWNKSKIIFVSPLLSILEQNAKVIRDYIENQSLILEHHSNVVQPEEYDRDRLNTSELLIETWNSPIIITTLVQFLNTMFSGKTSCIRRFHALCDAVIIIDEVQSVPNNLLTMFNHMIQFLSGVCGATIVFCSATQPAFQEANYPITMNIRQMVPYDPHVWKPFVRTKIESLPPCRLEDLPNQIENVIAKTKSLLIVCNKKSESEQLFRTLSSKYQCYHISAAMCMEHRRGVLEEVKTAIMICSPYGRHWKYPKSTI</sequence>
<accession>C4G812</accession>
<dbReference type="RefSeq" id="WP_006905224.1">
    <property type="nucleotide sequence ID" value="NZ_GG665866.1"/>
</dbReference>
<dbReference type="InterPro" id="IPR011545">
    <property type="entry name" value="DEAD/DEAH_box_helicase_dom"/>
</dbReference>
<dbReference type="EMBL" id="ACIP02000001">
    <property type="protein sequence ID" value="EEP28836.1"/>
    <property type="molecule type" value="Genomic_DNA"/>
</dbReference>
<evidence type="ECO:0000256" key="3">
    <source>
        <dbReference type="ARBA" id="ARBA00022723"/>
    </source>
</evidence>
<evidence type="ECO:0000259" key="6">
    <source>
        <dbReference type="PROSITE" id="PS51192"/>
    </source>
</evidence>
<dbReference type="Gene3D" id="1.10.3210.30">
    <property type="match status" value="1"/>
</dbReference>
<dbReference type="GO" id="GO:0046872">
    <property type="term" value="F:metal ion binding"/>
    <property type="evidence" value="ECO:0007669"/>
    <property type="project" value="UniProtKB-KW"/>
</dbReference>
<dbReference type="InterPro" id="IPR038257">
    <property type="entry name" value="CRISPR-assoc_Cas3_HD_sf"/>
</dbReference>
<reference evidence="8" key="1">
    <citation type="submission" date="2009-04" db="EMBL/GenBank/DDBJ databases">
        <authorList>
            <person name="Weinstock G."/>
            <person name="Sodergren E."/>
            <person name="Clifton S."/>
            <person name="Fulton L."/>
            <person name="Fulton B."/>
            <person name="Courtney L."/>
            <person name="Fronick C."/>
            <person name="Harrison M."/>
            <person name="Strong C."/>
            <person name="Farmer C."/>
            <person name="Delahaunty K."/>
            <person name="Markovic C."/>
            <person name="Hall O."/>
            <person name="Minx P."/>
            <person name="Tomlinson C."/>
            <person name="Mitreva M."/>
            <person name="Nelson J."/>
            <person name="Hou S."/>
            <person name="Wollam A."/>
            <person name="Pepin K.H."/>
            <person name="Johnson M."/>
            <person name="Bhonagiri V."/>
            <person name="Nash W.E."/>
            <person name="Warren W."/>
            <person name="Chinwalla A."/>
            <person name="Mardis E.R."/>
            <person name="Wilson R.K."/>
        </authorList>
    </citation>
    <scope>NUCLEOTIDE SEQUENCE [LARGE SCALE GENOMIC DNA]</scope>
    <source>
        <strain evidence="8">DSM 14600</strain>
    </source>
</reference>
<dbReference type="EC" id="3.1.-.-" evidence="8"/>
<dbReference type="SUPFAM" id="SSF52540">
    <property type="entry name" value="P-loop containing nucleoside triphosphate hydrolases"/>
    <property type="match status" value="1"/>
</dbReference>
<dbReference type="AlphaFoldDB" id="C4G812"/>
<dbReference type="SMART" id="SM00471">
    <property type="entry name" value="HDc"/>
    <property type="match status" value="1"/>
</dbReference>
<dbReference type="Gene3D" id="3.40.50.300">
    <property type="entry name" value="P-loop containing nucleotide triphosphate hydrolases"/>
    <property type="match status" value="1"/>
</dbReference>
<dbReference type="GO" id="GO:0004519">
    <property type="term" value="F:endonuclease activity"/>
    <property type="evidence" value="ECO:0007669"/>
    <property type="project" value="UniProtKB-KW"/>
</dbReference>
<keyword evidence="4 8" id="KW-0378">Hydrolase</keyword>
<keyword evidence="5" id="KW-0051">Antiviral defense</keyword>
<evidence type="ECO:0000313" key="8">
    <source>
        <dbReference type="EMBL" id="EEP28836.1"/>
    </source>
</evidence>
<dbReference type="GO" id="GO:0005524">
    <property type="term" value="F:ATP binding"/>
    <property type="evidence" value="ECO:0007669"/>
    <property type="project" value="InterPro"/>
</dbReference>
<dbReference type="InterPro" id="IPR014001">
    <property type="entry name" value="Helicase_ATP-bd"/>
</dbReference>
<evidence type="ECO:0000313" key="9">
    <source>
        <dbReference type="Proteomes" id="UP000003494"/>
    </source>
</evidence>
<gene>
    <name evidence="8" type="ORF">GCWU000342_00178</name>
</gene>
<dbReference type="GO" id="GO:0003676">
    <property type="term" value="F:nucleic acid binding"/>
    <property type="evidence" value="ECO:0007669"/>
    <property type="project" value="InterPro"/>
</dbReference>
<dbReference type="CDD" id="cd09641">
    <property type="entry name" value="Cas3''_I"/>
    <property type="match status" value="1"/>
</dbReference>
<dbReference type="GO" id="GO:0051607">
    <property type="term" value="P:defense response to virus"/>
    <property type="evidence" value="ECO:0007669"/>
    <property type="project" value="UniProtKB-KW"/>
</dbReference>
<keyword evidence="9" id="KW-1185">Reference proteome</keyword>
<dbReference type="HOGENOM" id="CLU_010123_2_0_9"/>
<organism evidence="8 9">
    <name type="scientific">Shuttleworthella satelles DSM 14600</name>
    <dbReference type="NCBI Taxonomy" id="626523"/>
    <lineage>
        <taxon>Bacteria</taxon>
        <taxon>Bacillati</taxon>
        <taxon>Bacillota</taxon>
        <taxon>Clostridia</taxon>
        <taxon>Lachnospirales</taxon>
        <taxon>Lachnospiraceae</taxon>
        <taxon>Shuttleworthella</taxon>
    </lineage>
</organism>
<dbReference type="Pfam" id="PF00270">
    <property type="entry name" value="DEAD"/>
    <property type="match status" value="1"/>
</dbReference>
<dbReference type="PROSITE" id="PS51643">
    <property type="entry name" value="HD_CAS3"/>
    <property type="match status" value="1"/>
</dbReference>
<dbReference type="Proteomes" id="UP000003494">
    <property type="component" value="Unassembled WGS sequence"/>
</dbReference>
<dbReference type="GO" id="GO:0016787">
    <property type="term" value="F:hydrolase activity"/>
    <property type="evidence" value="ECO:0007669"/>
    <property type="project" value="UniProtKB-KW"/>
</dbReference>